<protein>
    <submittedName>
        <fullName evidence="1">Uncharacterized protein</fullName>
    </submittedName>
</protein>
<evidence type="ECO:0000313" key="1">
    <source>
        <dbReference type="EMBL" id="RCK65851.1"/>
    </source>
</evidence>
<name>A0A367YLG3_9ASCO</name>
<evidence type="ECO:0000313" key="2">
    <source>
        <dbReference type="Proteomes" id="UP000253472"/>
    </source>
</evidence>
<dbReference type="Pfam" id="PF13762">
    <property type="entry name" value="MNE1"/>
    <property type="match status" value="1"/>
</dbReference>
<dbReference type="GO" id="GO:1990904">
    <property type="term" value="C:ribonucleoprotein complex"/>
    <property type="evidence" value="ECO:0007669"/>
    <property type="project" value="InterPro"/>
</dbReference>
<dbReference type="GO" id="GO:0000372">
    <property type="term" value="P:Group I intron splicing"/>
    <property type="evidence" value="ECO:0007669"/>
    <property type="project" value="InterPro"/>
</dbReference>
<keyword evidence="2" id="KW-1185">Reference proteome</keyword>
<gene>
    <name evidence="1" type="ORF">Cantr_01533</name>
</gene>
<proteinExistence type="predicted"/>
<comment type="caution">
    <text evidence="1">The sequence shown here is derived from an EMBL/GenBank/DDBJ whole genome shotgun (WGS) entry which is preliminary data.</text>
</comment>
<dbReference type="EMBL" id="QLNQ01000019">
    <property type="protein sequence ID" value="RCK65851.1"/>
    <property type="molecule type" value="Genomic_DNA"/>
</dbReference>
<dbReference type="Proteomes" id="UP000253472">
    <property type="component" value="Unassembled WGS sequence"/>
</dbReference>
<dbReference type="AlphaFoldDB" id="A0A367YLG3"/>
<dbReference type="OrthoDB" id="4083723at2759"/>
<reference evidence="1 2" key="1">
    <citation type="submission" date="2018-06" db="EMBL/GenBank/DDBJ databases">
        <title>Whole genome sequencing of Candida tropicalis (genome annotated by CSBL at Korea University).</title>
        <authorList>
            <person name="Ahn J."/>
        </authorList>
    </citation>
    <scope>NUCLEOTIDE SEQUENCE [LARGE SCALE GENOMIC DNA]</scope>
    <source>
        <strain evidence="1 2">ATCC 20962</strain>
    </source>
</reference>
<sequence length="681" mass="78783">MLRSIRFKAAPGPTRPTIRTWQSYRHLNGITTKNQPEVYPPPPASLPTNAFTNKLRDLYSQKLESGGVLTETVKPQPAHIDDILKNTACINEEQLFDHVISSIQEIENYLQLGAFIDQVKDAIHRFPGSCLSLLLQWQAGNTQSAANYARLHETFESMMEFRQEQKSSNLYLEKLMKLYLYIFRFNRLSLNIMFLNLAWLKYGTTYLYDTYVLTYLLNLFHSGQKQPCMSQLVGYLRSQHGDTADFLQSLPDAFIEYMLETQDFAKLHFVMSQLVANGVRMKDDMWMAVLLAGLQYNSYEIVDLVYKNYIMKDFPRGRFTIEDAVLNHATVGDKSVFHTLTDTLILQILHTISRSGDIESTEDLIKGHFVYKALSSENQGLNKDLCIKMLESYCYHDTSSSDVDGDDSVKRILDLINSFVHQANLSSVDVFECMNHKFRNWKADTRALNSKNVVALNESPDSDRAPLLRDDTNLHSSKYGVVLANLSSLNEFVNIHTRYMIREKFDRKTHTIFINCLLNHMVVFLNHTGLVAALRCLHHVYGENFMNYLDDVSWRLMAQSVSVSTSKQCARFYFDYMKKHGIQISPQQYACFIRACLNGDYYYGYVTFYVKHYLKDYGKLNRDMKRGLYVAVRDDSTLQELIAKLTRGENAKTTKTTPSISREYLKYYDERDLDTLQKIFL</sequence>
<dbReference type="InterPro" id="IPR025694">
    <property type="entry name" value="MNE1"/>
</dbReference>
<accession>A0A367YLG3</accession>
<organism evidence="1 2">
    <name type="scientific">Candida viswanathii</name>
    <dbReference type="NCBI Taxonomy" id="5486"/>
    <lineage>
        <taxon>Eukaryota</taxon>
        <taxon>Fungi</taxon>
        <taxon>Dikarya</taxon>
        <taxon>Ascomycota</taxon>
        <taxon>Saccharomycotina</taxon>
        <taxon>Pichiomycetes</taxon>
        <taxon>Debaryomycetaceae</taxon>
        <taxon>Candida/Lodderomyces clade</taxon>
        <taxon>Candida</taxon>
    </lineage>
</organism>